<dbReference type="Proteomes" id="UP000199437">
    <property type="component" value="Unassembled WGS sequence"/>
</dbReference>
<evidence type="ECO:0000256" key="1">
    <source>
        <dbReference type="SAM" id="Phobius"/>
    </source>
</evidence>
<keyword evidence="3" id="KW-1185">Reference proteome</keyword>
<dbReference type="EMBL" id="FOIR01000001">
    <property type="protein sequence ID" value="SEV94561.1"/>
    <property type="molecule type" value="Genomic_DNA"/>
</dbReference>
<dbReference type="OrthoDB" id="978222at2"/>
<protein>
    <submittedName>
        <fullName evidence="2">Uncharacterized protein</fullName>
    </submittedName>
</protein>
<dbReference type="GeneID" id="99985580"/>
<feature type="transmembrane region" description="Helical" evidence="1">
    <location>
        <begin position="15"/>
        <end position="33"/>
    </location>
</feature>
<dbReference type="AlphaFoldDB" id="A0A1I0N183"/>
<name>A0A1I0N183_9BACT</name>
<dbReference type="RefSeq" id="WP_090257169.1">
    <property type="nucleotide sequence ID" value="NZ_FOIR01000001.1"/>
</dbReference>
<keyword evidence="1" id="KW-0812">Transmembrane</keyword>
<proteinExistence type="predicted"/>
<reference evidence="3" key="1">
    <citation type="submission" date="2016-10" db="EMBL/GenBank/DDBJ databases">
        <authorList>
            <person name="Varghese N."/>
            <person name="Submissions S."/>
        </authorList>
    </citation>
    <scope>NUCLEOTIDE SEQUENCE [LARGE SCALE GENOMIC DNA]</scope>
    <source>
        <strain evidence="3">CGMCC 1.12402</strain>
    </source>
</reference>
<evidence type="ECO:0000313" key="2">
    <source>
        <dbReference type="EMBL" id="SEV94561.1"/>
    </source>
</evidence>
<keyword evidence="1" id="KW-1133">Transmembrane helix</keyword>
<sequence length="259" mass="31027">MFIRKLFKVGDKAKWLALELLIVFIGVYMAFLFQQYGENKKLQKEKDKVLTSLKLELEEFRTGFPRFSVFQKEKTDEWDSLFAIEEVGDYYNWRYYEPQYNIRIIEYALNQEGTDVINFEIYDELSKLHARIKQLEFAERKMTAFGENYRLIPASLPKNSTERTTMNAENRFTFYKFIEAAKSRTRSLRDVARESAELLIMVNRELGTEKTRQADMLLLRKYVEADVEIDFVKEVFLEFFPQYTTEEFDEEVRKIQQAL</sequence>
<accession>A0A1I0N183</accession>
<evidence type="ECO:0000313" key="3">
    <source>
        <dbReference type="Proteomes" id="UP000199437"/>
    </source>
</evidence>
<organism evidence="2 3">
    <name type="scientific">Roseivirga pacifica</name>
    <dbReference type="NCBI Taxonomy" id="1267423"/>
    <lineage>
        <taxon>Bacteria</taxon>
        <taxon>Pseudomonadati</taxon>
        <taxon>Bacteroidota</taxon>
        <taxon>Cytophagia</taxon>
        <taxon>Cytophagales</taxon>
        <taxon>Roseivirgaceae</taxon>
        <taxon>Roseivirga</taxon>
    </lineage>
</organism>
<gene>
    <name evidence="2" type="ORF">SAMN05216290_0842</name>
</gene>
<keyword evidence="1" id="KW-0472">Membrane</keyword>